<dbReference type="Proteomes" id="UP000267027">
    <property type="component" value="Unassembled WGS sequence"/>
</dbReference>
<evidence type="ECO:0000313" key="4">
    <source>
        <dbReference type="WBParaSite" id="ACOC_0000400401-mRNA-1"/>
    </source>
</evidence>
<dbReference type="OrthoDB" id="5825384at2759"/>
<dbReference type="GO" id="GO:0016020">
    <property type="term" value="C:membrane"/>
    <property type="evidence" value="ECO:0007669"/>
    <property type="project" value="TreeGrafter"/>
</dbReference>
<feature type="transmembrane region" description="Helical" evidence="1">
    <location>
        <begin position="48"/>
        <end position="64"/>
    </location>
</feature>
<sequence length="218" mass="24820">MPICETAFKKSYPNGIGLHFGVVASVNASVLLTETFEKFCLRARMKTIFCLIRCLYSIIAAFYVNEMSKKLHINGTQWIDEMSTPVCTLKDLNSREICDIPFNRMNLSTVHKILVIGNSYAANQGQIVHEMCANSDVVVKIFQQNASEVLRVTEYSHCGDSRTMFHEAVHQYKPNVLFILTRDSDENVFILLAQHLCSQQLNHEQFYTRLVVKAASFV</sequence>
<dbReference type="AlphaFoldDB" id="A0A0R3PI27"/>
<keyword evidence="3" id="KW-1185">Reference proteome</keyword>
<evidence type="ECO:0000313" key="2">
    <source>
        <dbReference type="EMBL" id="VDM55590.1"/>
    </source>
</evidence>
<keyword evidence="1" id="KW-1133">Transmembrane helix</keyword>
<name>A0A0R3PI27_ANGCS</name>
<reference evidence="2 3" key="2">
    <citation type="submission" date="2018-11" db="EMBL/GenBank/DDBJ databases">
        <authorList>
            <consortium name="Pathogen Informatics"/>
        </authorList>
    </citation>
    <scope>NUCLEOTIDE SEQUENCE [LARGE SCALE GENOMIC DNA]</scope>
    <source>
        <strain evidence="2 3">Costa Rica</strain>
    </source>
</reference>
<gene>
    <name evidence="2" type="ORF">ACOC_LOCUS4005</name>
</gene>
<reference evidence="4" key="1">
    <citation type="submission" date="2017-02" db="UniProtKB">
        <authorList>
            <consortium name="WormBaseParasite"/>
        </authorList>
    </citation>
    <scope>IDENTIFICATION</scope>
</reference>
<organism evidence="4">
    <name type="scientific">Angiostrongylus costaricensis</name>
    <name type="common">Nematode worm</name>
    <dbReference type="NCBI Taxonomy" id="334426"/>
    <lineage>
        <taxon>Eukaryota</taxon>
        <taxon>Metazoa</taxon>
        <taxon>Ecdysozoa</taxon>
        <taxon>Nematoda</taxon>
        <taxon>Chromadorea</taxon>
        <taxon>Rhabditida</taxon>
        <taxon>Rhabditina</taxon>
        <taxon>Rhabditomorpha</taxon>
        <taxon>Strongyloidea</taxon>
        <taxon>Metastrongylidae</taxon>
        <taxon>Angiostrongylus</taxon>
    </lineage>
</organism>
<keyword evidence="1" id="KW-0472">Membrane</keyword>
<protein>
    <submittedName>
        <fullName evidence="4">RCK N-terminal domain-containing protein</fullName>
    </submittedName>
</protein>
<dbReference type="EMBL" id="UYYA01001740">
    <property type="protein sequence ID" value="VDM55590.1"/>
    <property type="molecule type" value="Genomic_DNA"/>
</dbReference>
<evidence type="ECO:0000313" key="3">
    <source>
        <dbReference type="Proteomes" id="UP000267027"/>
    </source>
</evidence>
<proteinExistence type="predicted"/>
<dbReference type="PANTHER" id="PTHR23028">
    <property type="entry name" value="ACETYLTRANSFERASE"/>
    <property type="match status" value="1"/>
</dbReference>
<feature type="transmembrane region" description="Helical" evidence="1">
    <location>
        <begin position="16"/>
        <end position="36"/>
    </location>
</feature>
<accession>A0A0R3PI27</accession>
<dbReference type="WBParaSite" id="ACOC_0000400401-mRNA-1">
    <property type="protein sequence ID" value="ACOC_0000400401-mRNA-1"/>
    <property type="gene ID" value="ACOC_0000400401"/>
</dbReference>
<dbReference type="PANTHER" id="PTHR23028:SF53">
    <property type="entry name" value="ACYL_TRANSF_3 DOMAIN-CONTAINING PROTEIN"/>
    <property type="match status" value="1"/>
</dbReference>
<keyword evidence="1" id="KW-0812">Transmembrane</keyword>
<dbReference type="InterPro" id="IPR050879">
    <property type="entry name" value="Acyltransferase_3"/>
</dbReference>
<dbReference type="GO" id="GO:0000271">
    <property type="term" value="P:polysaccharide biosynthetic process"/>
    <property type="evidence" value="ECO:0007669"/>
    <property type="project" value="TreeGrafter"/>
</dbReference>
<evidence type="ECO:0000256" key="1">
    <source>
        <dbReference type="SAM" id="Phobius"/>
    </source>
</evidence>